<comment type="function">
    <text evidence="10">Specifically methylates the N1 position of guanosine-37 in various cytoplasmic and mitochondrial tRNAs. Methylation is not dependent on the nature of the nucleoside 5' of the target nucleoside. This is the first step in the biosynthesis of wybutosine (yW), a modified base adjacent to the anticodon of tRNAs and required for accurate decoding.</text>
</comment>
<dbReference type="FunFam" id="3.30.300.110:FF:000001">
    <property type="entry name" value="tRNA (guanine(37)-N1)-methyltransferase"/>
    <property type="match status" value="1"/>
</dbReference>
<evidence type="ECO:0000256" key="1">
    <source>
        <dbReference type="ARBA" id="ARBA00009775"/>
    </source>
</evidence>
<protein>
    <recommendedName>
        <fullName evidence="10">tRNA (guanine(37)-N1)-methyltransferase</fullName>
        <ecNumber evidence="10">2.1.1.228</ecNumber>
    </recommendedName>
    <alternativeName>
        <fullName evidence="10">M1G-methyltransferase</fullName>
    </alternativeName>
    <alternativeName>
        <fullName evidence="10">tRNA [GM37] methyltransferase</fullName>
    </alternativeName>
    <alternativeName>
        <fullName evidence="10">tRNA methyltransferase 5 homolog</fullName>
    </alternativeName>
</protein>
<feature type="binding site" evidence="10">
    <location>
        <begin position="283"/>
        <end position="284"/>
    </location>
    <ligand>
        <name>S-adenosyl-L-methionine</name>
        <dbReference type="ChEBI" id="CHEBI:59789"/>
    </ligand>
</feature>
<dbReference type="Pfam" id="PF25133">
    <property type="entry name" value="TYW2_N_2"/>
    <property type="match status" value="1"/>
</dbReference>
<dbReference type="Pfam" id="PF02475">
    <property type="entry name" value="TRM5-TYW2_MTfase"/>
    <property type="match status" value="1"/>
</dbReference>
<sequence length="444" mass="50492">MAAQAGKTREQLKEEQIIDKERFAKVIKAIGLKVPVKQISQIQKELSDCLIVIPKFKVVKGIEGDDARKCVLMRDEAREKVDAYAKEHGFDTMEHTISLTYDNLTMSEVLKELLPPDIDEIPSGFETIGDVAHLNLTGKSFELRFLIGQVVLDKNPMIKRVVTKVGQIESTYRFYDLDCIAGDDSNLETTVLEDKVRFLVDVSRVYWCSKLGSERNRMIEHILKEGEVLCDMFCGIGPLAVKAAVKKRIRVIANDLNPACYEYIQKNIKLNKVEKLVVPFNMDAREFVRQCVNASKDASQTKIPEHMLRFDHCYMNLPVDAVEFLDAFIGLFKDANPKVWGTPVKLPMIHVYGFTYHHEEGEAKKYFTERIGKAMNYQGFKEEDIAFFHNIRTVSPQSVMYGVSFRLPEAVAFSDQAKPNAEGGAGVALYEEFEDEGRKKIVKQ</sequence>
<dbReference type="Proteomes" id="UP000785679">
    <property type="component" value="Unassembled WGS sequence"/>
</dbReference>
<feature type="domain" description="SAM-dependent methyltransferase TRM5/TYW2-type" evidence="11">
    <location>
        <begin position="125"/>
        <end position="409"/>
    </location>
</feature>
<dbReference type="Gene3D" id="3.40.50.150">
    <property type="entry name" value="Vaccinia Virus protein VP39"/>
    <property type="match status" value="1"/>
</dbReference>
<keyword evidence="8 10" id="KW-0539">Nucleus</keyword>
<dbReference type="InterPro" id="IPR025792">
    <property type="entry name" value="tRNA_Gua_MeTrfase_euk"/>
</dbReference>
<dbReference type="InterPro" id="IPR029063">
    <property type="entry name" value="SAM-dependent_MTases_sf"/>
</dbReference>
<keyword evidence="5 10" id="KW-0949">S-adenosyl-L-methionine</keyword>
<dbReference type="InterPro" id="IPR056743">
    <property type="entry name" value="TRM5-TYW2-like_MTfase"/>
</dbReference>
<dbReference type="InterPro" id="IPR030382">
    <property type="entry name" value="MeTrfase_TRM5/TYW2"/>
</dbReference>
<dbReference type="GO" id="GO:0005759">
    <property type="term" value="C:mitochondrial matrix"/>
    <property type="evidence" value="ECO:0007669"/>
    <property type="project" value="UniProtKB-SubCell"/>
</dbReference>
<keyword evidence="2 10" id="KW-0963">Cytoplasm</keyword>
<keyword evidence="6 10" id="KW-0819">tRNA processing</keyword>
<dbReference type="CDD" id="cd02440">
    <property type="entry name" value="AdoMet_MTases"/>
    <property type="match status" value="1"/>
</dbReference>
<comment type="subcellular location">
    <subcellularLocation>
        <location evidence="10">Mitochondrion matrix</location>
    </subcellularLocation>
    <subcellularLocation>
        <location evidence="10">Nucleus</location>
    </subcellularLocation>
    <subcellularLocation>
        <location evidence="10">Cytoplasm</location>
    </subcellularLocation>
    <text evidence="10">Predominantly in the mitochondria and in the nucleus.</text>
</comment>
<dbReference type="PANTHER" id="PTHR23245">
    <property type="entry name" value="TRNA METHYLTRANSFERASE"/>
    <property type="match status" value="1"/>
</dbReference>
<dbReference type="GO" id="GO:0070901">
    <property type="term" value="P:mitochondrial tRNA methylation"/>
    <property type="evidence" value="ECO:0007669"/>
    <property type="project" value="UniProtKB-ARBA"/>
</dbReference>
<dbReference type="GO" id="GO:0052906">
    <property type="term" value="F:tRNA (guanine(37)-N1)-methyltransferase activity"/>
    <property type="evidence" value="ECO:0007669"/>
    <property type="project" value="UniProtKB-UniRule"/>
</dbReference>
<evidence type="ECO:0000256" key="2">
    <source>
        <dbReference type="ARBA" id="ARBA00022490"/>
    </source>
</evidence>
<name>A0A8J8NRW6_HALGN</name>
<comment type="subunit">
    <text evidence="10">Monomer.</text>
</comment>
<comment type="similarity">
    <text evidence="10">Belongs to the TRM5 / TYW2 family.</text>
</comment>
<evidence type="ECO:0000256" key="10">
    <source>
        <dbReference type="HAMAP-Rule" id="MF_03152"/>
    </source>
</evidence>
<comment type="caution">
    <text evidence="12">The sequence shown here is derived from an EMBL/GenBank/DDBJ whole genome shotgun (WGS) entry which is preliminary data.</text>
</comment>
<dbReference type="PANTHER" id="PTHR23245:SF36">
    <property type="entry name" value="TRNA (GUANINE(37)-N1)-METHYLTRANSFERASE"/>
    <property type="match status" value="1"/>
</dbReference>
<feature type="binding site" evidence="10">
    <location>
        <position position="316"/>
    </location>
    <ligand>
        <name>S-adenosyl-L-methionine</name>
        <dbReference type="ChEBI" id="CHEBI:59789"/>
    </ligand>
</feature>
<evidence type="ECO:0000256" key="3">
    <source>
        <dbReference type="ARBA" id="ARBA00022603"/>
    </source>
</evidence>
<comment type="catalytic activity">
    <reaction evidence="9 10">
        <text>guanosine(37) in tRNA + S-adenosyl-L-methionine = N(1)-methylguanosine(37) in tRNA + S-adenosyl-L-homocysteine + H(+)</text>
        <dbReference type="Rhea" id="RHEA:36899"/>
        <dbReference type="Rhea" id="RHEA-COMP:10145"/>
        <dbReference type="Rhea" id="RHEA-COMP:10147"/>
        <dbReference type="ChEBI" id="CHEBI:15378"/>
        <dbReference type="ChEBI" id="CHEBI:57856"/>
        <dbReference type="ChEBI" id="CHEBI:59789"/>
        <dbReference type="ChEBI" id="CHEBI:73542"/>
        <dbReference type="ChEBI" id="CHEBI:74269"/>
        <dbReference type="EC" id="2.1.1.228"/>
    </reaction>
</comment>
<dbReference type="GO" id="GO:0005634">
    <property type="term" value="C:nucleus"/>
    <property type="evidence" value="ECO:0007669"/>
    <property type="project" value="UniProtKB-SubCell"/>
</dbReference>
<dbReference type="EMBL" id="RRYP01008943">
    <property type="protein sequence ID" value="TNV79410.1"/>
    <property type="molecule type" value="Genomic_DNA"/>
</dbReference>
<feature type="binding site" evidence="10">
    <location>
        <position position="215"/>
    </location>
    <ligand>
        <name>S-adenosyl-L-methionine</name>
        <dbReference type="ChEBI" id="CHEBI:59789"/>
    </ligand>
</feature>
<dbReference type="Gene3D" id="3.30.300.110">
    <property type="entry name" value="Met-10+ protein-like domains"/>
    <property type="match status" value="1"/>
</dbReference>
<proteinExistence type="inferred from homology"/>
<evidence type="ECO:0000313" key="13">
    <source>
        <dbReference type="Proteomes" id="UP000785679"/>
    </source>
</evidence>
<evidence type="ECO:0000256" key="6">
    <source>
        <dbReference type="ARBA" id="ARBA00022694"/>
    </source>
</evidence>
<evidence type="ECO:0000256" key="4">
    <source>
        <dbReference type="ARBA" id="ARBA00022679"/>
    </source>
</evidence>
<keyword evidence="4 10" id="KW-0808">Transferase</keyword>
<accession>A0A8J8NRW6</accession>
<dbReference type="OrthoDB" id="408788at2759"/>
<evidence type="ECO:0000256" key="9">
    <source>
        <dbReference type="ARBA" id="ARBA00047783"/>
    </source>
</evidence>
<dbReference type="HAMAP" id="MF_03152">
    <property type="entry name" value="TRM5"/>
    <property type="match status" value="1"/>
</dbReference>
<evidence type="ECO:0000259" key="11">
    <source>
        <dbReference type="PROSITE" id="PS51684"/>
    </source>
</evidence>
<evidence type="ECO:0000313" key="12">
    <source>
        <dbReference type="EMBL" id="TNV79410.1"/>
    </source>
</evidence>
<evidence type="ECO:0000256" key="5">
    <source>
        <dbReference type="ARBA" id="ARBA00022691"/>
    </source>
</evidence>
<keyword evidence="7 10" id="KW-0496">Mitochondrion</keyword>
<reference evidence="12" key="1">
    <citation type="submission" date="2019-06" db="EMBL/GenBank/DDBJ databases">
        <authorList>
            <person name="Zheng W."/>
        </authorList>
    </citation>
    <scope>NUCLEOTIDE SEQUENCE</scope>
    <source>
        <strain evidence="12">QDHG01</strain>
    </source>
</reference>
<evidence type="ECO:0000256" key="8">
    <source>
        <dbReference type="ARBA" id="ARBA00023242"/>
    </source>
</evidence>
<comment type="similarity">
    <text evidence="1">Belongs to the class I-like SAM-binding methyltransferase superfamily. TRM5/TYW2 family.</text>
</comment>
<dbReference type="AlphaFoldDB" id="A0A8J8NRW6"/>
<keyword evidence="13" id="KW-1185">Reference proteome</keyword>
<gene>
    <name evidence="12" type="ORF">FGO68_gene1995</name>
</gene>
<keyword evidence="3 10" id="KW-0489">Methyltransferase</keyword>
<dbReference type="PROSITE" id="PS51684">
    <property type="entry name" value="SAM_MT_TRM5_TYW2"/>
    <property type="match status" value="1"/>
</dbReference>
<organism evidence="12 13">
    <name type="scientific">Halteria grandinella</name>
    <dbReference type="NCBI Taxonomy" id="5974"/>
    <lineage>
        <taxon>Eukaryota</taxon>
        <taxon>Sar</taxon>
        <taxon>Alveolata</taxon>
        <taxon>Ciliophora</taxon>
        <taxon>Intramacronucleata</taxon>
        <taxon>Spirotrichea</taxon>
        <taxon>Stichotrichia</taxon>
        <taxon>Sporadotrichida</taxon>
        <taxon>Halteriidae</taxon>
        <taxon>Halteria</taxon>
    </lineage>
</organism>
<dbReference type="SUPFAM" id="SSF53335">
    <property type="entry name" value="S-adenosyl-L-methionine-dependent methyltransferases"/>
    <property type="match status" value="1"/>
</dbReference>
<dbReference type="GO" id="GO:0002939">
    <property type="term" value="P:tRNA N1-guanine methylation"/>
    <property type="evidence" value="ECO:0007669"/>
    <property type="project" value="TreeGrafter"/>
</dbReference>
<dbReference type="InterPro" id="IPR056744">
    <property type="entry name" value="TRM5/TYW2-like_N"/>
</dbReference>
<evidence type="ECO:0000256" key="7">
    <source>
        <dbReference type="ARBA" id="ARBA00023128"/>
    </source>
</evidence>
<dbReference type="EC" id="2.1.1.228" evidence="10"/>
<feature type="binding site" evidence="10">
    <location>
        <begin position="255"/>
        <end position="256"/>
    </location>
    <ligand>
        <name>S-adenosyl-L-methionine</name>
        <dbReference type="ChEBI" id="CHEBI:59789"/>
    </ligand>
</feature>